<dbReference type="PANTHER" id="PTHR40459">
    <property type="entry name" value="CONSERVED HYPOTHETICAL ALANINE AND LEUCINE RICH PROTEIN"/>
    <property type="match status" value="1"/>
</dbReference>
<dbReference type="Gene3D" id="1.10.1040.20">
    <property type="entry name" value="ProC-like, C-terminal domain"/>
    <property type="match status" value="1"/>
</dbReference>
<dbReference type="PANTHER" id="PTHR40459:SF1">
    <property type="entry name" value="CONSERVED HYPOTHETICAL ALANINE AND LEUCINE RICH PROTEIN"/>
    <property type="match status" value="1"/>
</dbReference>
<dbReference type="InterPro" id="IPR037108">
    <property type="entry name" value="TM1727-like_C_sf"/>
</dbReference>
<dbReference type="Pfam" id="PF10728">
    <property type="entry name" value="DUF2520"/>
    <property type="match status" value="1"/>
</dbReference>
<organism evidence="3 4">
    <name type="scientific">Pricia mediterranea</name>
    <dbReference type="NCBI Taxonomy" id="3076079"/>
    <lineage>
        <taxon>Bacteria</taxon>
        <taxon>Pseudomonadati</taxon>
        <taxon>Bacteroidota</taxon>
        <taxon>Flavobacteriia</taxon>
        <taxon>Flavobacteriales</taxon>
        <taxon>Flavobacteriaceae</taxon>
        <taxon>Pricia</taxon>
    </lineage>
</organism>
<name>A0ABU3LA45_9FLAO</name>
<comment type="caution">
    <text evidence="3">The sequence shown here is derived from an EMBL/GenBank/DDBJ whole genome shotgun (WGS) entry which is preliminary data.</text>
</comment>
<feature type="domain" description="Pyrroline-5-carboxylate reductase catalytic N-terminal" evidence="1">
    <location>
        <begin position="3"/>
        <end position="82"/>
    </location>
</feature>
<keyword evidence="4" id="KW-1185">Reference proteome</keyword>
<dbReference type="Proteomes" id="UP001250656">
    <property type="component" value="Unassembled WGS sequence"/>
</dbReference>
<feature type="domain" description="DUF2520" evidence="2">
    <location>
        <begin position="122"/>
        <end position="248"/>
    </location>
</feature>
<dbReference type="InterPro" id="IPR018931">
    <property type="entry name" value="DUF2520"/>
</dbReference>
<dbReference type="InterPro" id="IPR008927">
    <property type="entry name" value="6-PGluconate_DH-like_C_sf"/>
</dbReference>
<dbReference type="EMBL" id="JAVTTP010000001">
    <property type="protein sequence ID" value="MDT7830108.1"/>
    <property type="molecule type" value="Genomic_DNA"/>
</dbReference>
<evidence type="ECO:0000259" key="2">
    <source>
        <dbReference type="Pfam" id="PF10728"/>
    </source>
</evidence>
<evidence type="ECO:0000313" key="3">
    <source>
        <dbReference type="EMBL" id="MDT7830108.1"/>
    </source>
</evidence>
<accession>A0ABU3LA45</accession>
<gene>
    <name evidence="3" type="ORF">RQM65_15680</name>
</gene>
<dbReference type="Pfam" id="PF03807">
    <property type="entry name" value="F420_oxidored"/>
    <property type="match status" value="1"/>
</dbReference>
<reference evidence="3 4" key="1">
    <citation type="submission" date="2023-09" db="EMBL/GenBank/DDBJ databases">
        <title>Novel taxa isolated from Blanes Bay.</title>
        <authorList>
            <person name="Rey-Velasco X."/>
            <person name="Lucena T."/>
        </authorList>
    </citation>
    <scope>NUCLEOTIDE SEQUENCE [LARGE SCALE GENOMIC DNA]</scope>
    <source>
        <strain evidence="3 4">S334</strain>
    </source>
</reference>
<sequence length="261" mass="28901">MLRISIFGTGNVAGHLFEAFAAADSVEVEQVIGRNKTALASFERKAETVSDFTQIADTDIFIIAVKDGAIAEISEYLKEKKGLVVHTSGSVPMAVLSHCPRYGVLYPLQTFSKDRNLVMDSVPFCLEAHDKRDLQLLKKLAGRISGKIYEVDSQQRKALHLAAVFVNNFTNHLYHIGKEICDEKGLPFAILQPLIEETADKIKQLSPYEAQTGPARRGDSETMAAHLEQVTKLENPTFKDVYEILSASVKKLYRTDDGASN</sequence>
<dbReference type="Gene3D" id="3.40.50.720">
    <property type="entry name" value="NAD(P)-binding Rossmann-like Domain"/>
    <property type="match status" value="1"/>
</dbReference>
<dbReference type="SUPFAM" id="SSF48179">
    <property type="entry name" value="6-phosphogluconate dehydrogenase C-terminal domain-like"/>
    <property type="match status" value="1"/>
</dbReference>
<evidence type="ECO:0000313" key="4">
    <source>
        <dbReference type="Proteomes" id="UP001250656"/>
    </source>
</evidence>
<dbReference type="RefSeq" id="WP_314016363.1">
    <property type="nucleotide sequence ID" value="NZ_JAVTTP010000001.1"/>
</dbReference>
<protein>
    <submittedName>
        <fullName evidence="3">Rossmann-like and DUF2520 domain-containing protein</fullName>
    </submittedName>
</protein>
<dbReference type="InterPro" id="IPR028939">
    <property type="entry name" value="P5C_Rdtase_cat_N"/>
</dbReference>
<dbReference type="SUPFAM" id="SSF51735">
    <property type="entry name" value="NAD(P)-binding Rossmann-fold domains"/>
    <property type="match status" value="1"/>
</dbReference>
<proteinExistence type="predicted"/>
<evidence type="ECO:0000259" key="1">
    <source>
        <dbReference type="Pfam" id="PF03807"/>
    </source>
</evidence>
<dbReference type="InterPro" id="IPR036291">
    <property type="entry name" value="NAD(P)-bd_dom_sf"/>
</dbReference>